<evidence type="ECO:0000313" key="1">
    <source>
        <dbReference type="Proteomes" id="UP000887574"/>
    </source>
</evidence>
<keyword evidence="1" id="KW-1185">Reference proteome</keyword>
<organism evidence="1 2">
    <name type="scientific">Ditylenchus dipsaci</name>
    <dbReference type="NCBI Taxonomy" id="166011"/>
    <lineage>
        <taxon>Eukaryota</taxon>
        <taxon>Metazoa</taxon>
        <taxon>Ecdysozoa</taxon>
        <taxon>Nematoda</taxon>
        <taxon>Chromadorea</taxon>
        <taxon>Rhabditida</taxon>
        <taxon>Tylenchina</taxon>
        <taxon>Tylenchomorpha</taxon>
        <taxon>Sphaerularioidea</taxon>
        <taxon>Anguinidae</taxon>
        <taxon>Anguininae</taxon>
        <taxon>Ditylenchus</taxon>
    </lineage>
</organism>
<protein>
    <submittedName>
        <fullName evidence="2">Uncharacterized protein</fullName>
    </submittedName>
</protein>
<proteinExistence type="predicted"/>
<dbReference type="AlphaFoldDB" id="A0A915E953"/>
<dbReference type="WBParaSite" id="jg3675">
    <property type="protein sequence ID" value="jg3675"/>
    <property type="gene ID" value="jg3675"/>
</dbReference>
<sequence>MSFPIAPIVGQNQGKSNLPSFPKELADKLHARMSDKKTATNIMELRPELFKEVNLFHGGGLASQGQAKFGKNSGRVEFVYANKIREISKKVGETERESFVKDLDEAIEMISSKYQKDADINMKTE</sequence>
<evidence type="ECO:0000313" key="2">
    <source>
        <dbReference type="WBParaSite" id="jg3675"/>
    </source>
</evidence>
<accession>A0A915E953</accession>
<dbReference type="Proteomes" id="UP000887574">
    <property type="component" value="Unplaced"/>
</dbReference>
<reference evidence="2" key="1">
    <citation type="submission" date="2022-11" db="UniProtKB">
        <authorList>
            <consortium name="WormBaseParasite"/>
        </authorList>
    </citation>
    <scope>IDENTIFICATION</scope>
</reference>
<name>A0A915E953_9BILA</name>